<dbReference type="Proteomes" id="UP001432401">
    <property type="component" value="Unassembled WGS sequence"/>
</dbReference>
<dbReference type="SUPFAM" id="SSF81296">
    <property type="entry name" value="E set domains"/>
    <property type="match status" value="1"/>
</dbReference>
<sequence length="221" mass="23513">MKTVTKAGAIAAAGTLAGALAVSLAPQPAAAHGAFTYPASRTYACYVDGLEGGAGGNVEPTNPACADALAEGGSYPFWNWFGNLISDADGRHQEVVADGELCGPTPAFSAFNAARTDWPTTGLPSGQTVEFHHNAWAPHPGTFFTYVTEEGWDPGSPLAWDDLELIDEVTDPPLRQGGVQGAEYYWDVDLPERQGQHIVYVVWERSDSPEAFYNCSDVVFG</sequence>
<dbReference type="Proteomes" id="UP001348641">
    <property type="component" value="Unassembled WGS sequence"/>
</dbReference>
<gene>
    <name evidence="5" type="ORF">ABUK86_22360</name>
    <name evidence="4" type="ORF">Q8A49_23890</name>
</gene>
<proteinExistence type="predicted"/>
<feature type="domain" description="Chitin-binding type-4" evidence="3">
    <location>
        <begin position="32"/>
        <end position="218"/>
    </location>
</feature>
<evidence type="ECO:0000259" key="3">
    <source>
        <dbReference type="Pfam" id="PF03067"/>
    </source>
</evidence>
<name>A0ABV1ZZK1_9ACTN</name>
<accession>A0ABV1ZZK1</accession>
<evidence type="ECO:0000313" key="5">
    <source>
        <dbReference type="EMBL" id="MES0836538.1"/>
    </source>
</evidence>
<keyword evidence="5" id="KW-0560">Oxidoreductase</keyword>
<keyword evidence="7" id="KW-1185">Reference proteome</keyword>
<evidence type="ECO:0000313" key="6">
    <source>
        <dbReference type="Proteomes" id="UP001348641"/>
    </source>
</evidence>
<dbReference type="InterPro" id="IPR004302">
    <property type="entry name" value="Cellulose/chitin-bd_N"/>
</dbReference>
<evidence type="ECO:0000313" key="4">
    <source>
        <dbReference type="EMBL" id="MEE2053549.1"/>
    </source>
</evidence>
<dbReference type="CDD" id="cd21177">
    <property type="entry name" value="LPMO_AA10"/>
    <property type="match status" value="1"/>
</dbReference>
<dbReference type="GO" id="GO:0004497">
    <property type="term" value="F:monooxygenase activity"/>
    <property type="evidence" value="ECO:0007669"/>
    <property type="project" value="UniProtKB-KW"/>
</dbReference>
<protein>
    <submittedName>
        <fullName evidence="5">Lytic polysaccharide monooxygenase</fullName>
    </submittedName>
</protein>
<reference evidence="5 7" key="2">
    <citation type="submission" date="2024-06" db="EMBL/GenBank/DDBJ databases">
        <authorList>
            <person name="Bataeva Y.V."/>
            <person name="Grigorian L.N."/>
            <person name="Solomentsev V.I."/>
        </authorList>
    </citation>
    <scope>NUCLEOTIDE SEQUENCE [LARGE SCALE GENOMIC DNA]</scope>
    <source>
        <strain evidence="5">SCPM-O-B-12605</strain>
        <strain evidence="7">SCPM-O-B-12605 (RCAM04882)</strain>
    </source>
</reference>
<dbReference type="Gene3D" id="2.70.50.50">
    <property type="entry name" value="chitin-binding protein cbp21"/>
    <property type="match status" value="1"/>
</dbReference>
<feature type="signal peptide" evidence="2">
    <location>
        <begin position="1"/>
        <end position="31"/>
    </location>
</feature>
<organism evidence="5 7">
    <name type="scientific">Nocardiopsis tropica</name>
    <dbReference type="NCBI Taxonomy" id="109330"/>
    <lineage>
        <taxon>Bacteria</taxon>
        <taxon>Bacillati</taxon>
        <taxon>Actinomycetota</taxon>
        <taxon>Actinomycetes</taxon>
        <taxon>Streptosporangiales</taxon>
        <taxon>Nocardiopsidaceae</taxon>
        <taxon>Nocardiopsis</taxon>
    </lineage>
</organism>
<dbReference type="PANTHER" id="PTHR34823:SF1">
    <property type="entry name" value="CHITIN-BINDING TYPE-4 DOMAIN-CONTAINING PROTEIN"/>
    <property type="match status" value="1"/>
</dbReference>
<keyword evidence="1 2" id="KW-0732">Signal</keyword>
<keyword evidence="5" id="KW-0503">Monooxygenase</keyword>
<dbReference type="RefSeq" id="WP_330160490.1">
    <property type="nucleotide sequence ID" value="NZ_BAAAJA010000040.1"/>
</dbReference>
<reference evidence="4 6" key="1">
    <citation type="submission" date="2023-07" db="EMBL/GenBank/DDBJ databases">
        <authorList>
            <person name="Girao M."/>
            <person name="Carvalho M.F."/>
        </authorList>
    </citation>
    <scope>NUCLEOTIDE SEQUENCE [LARGE SCALE GENOMIC DNA]</scope>
    <source>
        <strain evidence="4 6">66/93</strain>
    </source>
</reference>
<dbReference type="PANTHER" id="PTHR34823">
    <property type="entry name" value="GLCNAC-BINDING PROTEIN A"/>
    <property type="match status" value="1"/>
</dbReference>
<comment type="caution">
    <text evidence="5">The sequence shown here is derived from an EMBL/GenBank/DDBJ whole genome shotgun (WGS) entry which is preliminary data.</text>
</comment>
<dbReference type="EMBL" id="JAUUCC010000074">
    <property type="protein sequence ID" value="MEE2053549.1"/>
    <property type="molecule type" value="Genomic_DNA"/>
</dbReference>
<dbReference type="InterPro" id="IPR014756">
    <property type="entry name" value="Ig_E-set"/>
</dbReference>
<dbReference type="Pfam" id="PF03067">
    <property type="entry name" value="LPMO_10"/>
    <property type="match status" value="1"/>
</dbReference>
<dbReference type="InterPro" id="IPR051024">
    <property type="entry name" value="GlcNAc_Chitin_IntDeg"/>
</dbReference>
<dbReference type="EMBL" id="JBEQNB010000012">
    <property type="protein sequence ID" value="MES0836538.1"/>
    <property type="molecule type" value="Genomic_DNA"/>
</dbReference>
<evidence type="ECO:0000256" key="1">
    <source>
        <dbReference type="ARBA" id="ARBA00022729"/>
    </source>
</evidence>
<evidence type="ECO:0000256" key="2">
    <source>
        <dbReference type="SAM" id="SignalP"/>
    </source>
</evidence>
<feature type="chain" id="PRO_5045032847" evidence="2">
    <location>
        <begin position="32"/>
        <end position="221"/>
    </location>
</feature>
<evidence type="ECO:0000313" key="7">
    <source>
        <dbReference type="Proteomes" id="UP001432401"/>
    </source>
</evidence>